<sequence>MRTSEFVDLLDLSNQDKLSIPVRFDEIAKDILHNLELVLQTGAGDVTVFEVLELELYLWMAEIHEDPFTHATVEQSKSGNWYFHRVPGLRSATTSSGGYRGGTRKGLDLTFGQPKVVLSPYFSSPSHPTVSSTRGGVLLRTIRNVSTRKVVSGPSLVVDEILKLSRASKISDLVDKQWMGDMSAFLENDIFGEASRLHFRFRTEVKDETPHIYRSPRIGLDLSRHPGASHSPDDPRVVFLPKLYRYFVHPQLLTSNGRPHTFLGVLWSLVPAVSSFPSDTTAVKAQICQKSGMKAHTVTKYLEYFLDGLSCDLASFSSQSTLTSPGTYLQLIGILAALTT</sequence>
<name>A0A9P5PVS1_9AGAR</name>
<dbReference type="Proteomes" id="UP000772434">
    <property type="component" value="Unassembled WGS sequence"/>
</dbReference>
<gene>
    <name evidence="1" type="ORF">BDP27DRAFT_1289240</name>
</gene>
<comment type="caution">
    <text evidence="1">The sequence shown here is derived from an EMBL/GenBank/DDBJ whole genome shotgun (WGS) entry which is preliminary data.</text>
</comment>
<dbReference type="OrthoDB" id="16851at2759"/>
<protein>
    <submittedName>
        <fullName evidence="1">Uncharacterized protein</fullName>
    </submittedName>
</protein>
<organism evidence="1 2">
    <name type="scientific">Rhodocollybia butyracea</name>
    <dbReference type="NCBI Taxonomy" id="206335"/>
    <lineage>
        <taxon>Eukaryota</taxon>
        <taxon>Fungi</taxon>
        <taxon>Dikarya</taxon>
        <taxon>Basidiomycota</taxon>
        <taxon>Agaricomycotina</taxon>
        <taxon>Agaricomycetes</taxon>
        <taxon>Agaricomycetidae</taxon>
        <taxon>Agaricales</taxon>
        <taxon>Marasmiineae</taxon>
        <taxon>Omphalotaceae</taxon>
        <taxon>Rhodocollybia</taxon>
    </lineage>
</organism>
<dbReference type="AlphaFoldDB" id="A0A9P5PVS1"/>
<evidence type="ECO:0000313" key="1">
    <source>
        <dbReference type="EMBL" id="KAF9073379.1"/>
    </source>
</evidence>
<accession>A0A9P5PVS1</accession>
<reference evidence="1" key="1">
    <citation type="submission" date="2020-11" db="EMBL/GenBank/DDBJ databases">
        <authorList>
            <consortium name="DOE Joint Genome Institute"/>
            <person name="Ahrendt S."/>
            <person name="Riley R."/>
            <person name="Andreopoulos W."/>
            <person name="Labutti K."/>
            <person name="Pangilinan J."/>
            <person name="Ruiz-Duenas F.J."/>
            <person name="Barrasa J.M."/>
            <person name="Sanchez-Garcia M."/>
            <person name="Camarero S."/>
            <person name="Miyauchi S."/>
            <person name="Serrano A."/>
            <person name="Linde D."/>
            <person name="Babiker R."/>
            <person name="Drula E."/>
            <person name="Ayuso-Fernandez I."/>
            <person name="Pacheco R."/>
            <person name="Padilla G."/>
            <person name="Ferreira P."/>
            <person name="Barriuso J."/>
            <person name="Kellner H."/>
            <person name="Castanera R."/>
            <person name="Alfaro M."/>
            <person name="Ramirez L."/>
            <person name="Pisabarro A.G."/>
            <person name="Kuo A."/>
            <person name="Tritt A."/>
            <person name="Lipzen A."/>
            <person name="He G."/>
            <person name="Yan M."/>
            <person name="Ng V."/>
            <person name="Cullen D."/>
            <person name="Martin F."/>
            <person name="Rosso M.-N."/>
            <person name="Henrissat B."/>
            <person name="Hibbett D."/>
            <person name="Martinez A.T."/>
            <person name="Grigoriev I.V."/>
        </authorList>
    </citation>
    <scope>NUCLEOTIDE SEQUENCE</scope>
    <source>
        <strain evidence="1">AH 40177</strain>
    </source>
</reference>
<evidence type="ECO:0000313" key="2">
    <source>
        <dbReference type="Proteomes" id="UP000772434"/>
    </source>
</evidence>
<dbReference type="EMBL" id="JADNRY010000018">
    <property type="protein sequence ID" value="KAF9073379.1"/>
    <property type="molecule type" value="Genomic_DNA"/>
</dbReference>
<proteinExistence type="predicted"/>
<keyword evidence="2" id="KW-1185">Reference proteome</keyword>